<comment type="caution">
    <text evidence="1">The sequence shown here is derived from an EMBL/GenBank/DDBJ whole genome shotgun (WGS) entry which is preliminary data.</text>
</comment>
<accession>A0A8J5WKD3</accession>
<evidence type="ECO:0000313" key="1">
    <source>
        <dbReference type="EMBL" id="KAG8091201.1"/>
    </source>
</evidence>
<evidence type="ECO:0000313" key="2">
    <source>
        <dbReference type="Proteomes" id="UP000729402"/>
    </source>
</evidence>
<organism evidence="1 2">
    <name type="scientific">Zizania palustris</name>
    <name type="common">Northern wild rice</name>
    <dbReference type="NCBI Taxonomy" id="103762"/>
    <lineage>
        <taxon>Eukaryota</taxon>
        <taxon>Viridiplantae</taxon>
        <taxon>Streptophyta</taxon>
        <taxon>Embryophyta</taxon>
        <taxon>Tracheophyta</taxon>
        <taxon>Spermatophyta</taxon>
        <taxon>Magnoliopsida</taxon>
        <taxon>Liliopsida</taxon>
        <taxon>Poales</taxon>
        <taxon>Poaceae</taxon>
        <taxon>BOP clade</taxon>
        <taxon>Oryzoideae</taxon>
        <taxon>Oryzeae</taxon>
        <taxon>Zizaniinae</taxon>
        <taxon>Zizania</taxon>
    </lineage>
</organism>
<gene>
    <name evidence="1" type="ORF">GUJ93_ZPchr0011g27686</name>
</gene>
<keyword evidence="2" id="KW-1185">Reference proteome</keyword>
<dbReference type="EMBL" id="JAAALK010000081">
    <property type="protein sequence ID" value="KAG8091201.1"/>
    <property type="molecule type" value="Genomic_DNA"/>
</dbReference>
<name>A0A8J5WKD3_ZIZPA</name>
<reference evidence="1" key="1">
    <citation type="journal article" date="2021" name="bioRxiv">
        <title>Whole Genome Assembly and Annotation of Northern Wild Rice, Zizania palustris L., Supports a Whole Genome Duplication in the Zizania Genus.</title>
        <authorList>
            <person name="Haas M."/>
            <person name="Kono T."/>
            <person name="Macchietto M."/>
            <person name="Millas R."/>
            <person name="McGilp L."/>
            <person name="Shao M."/>
            <person name="Duquette J."/>
            <person name="Hirsch C.N."/>
            <person name="Kimball J."/>
        </authorList>
    </citation>
    <scope>NUCLEOTIDE SEQUENCE</scope>
    <source>
        <tissue evidence="1">Fresh leaf tissue</tissue>
    </source>
</reference>
<sequence>MNRFSIKLPFPFLVVSDNLQPPSQFGYRSLVGLLCATIVGVTRNCLHATVSDCGGPHLAVTQRWHFGKP</sequence>
<dbReference type="Proteomes" id="UP000729402">
    <property type="component" value="Unassembled WGS sequence"/>
</dbReference>
<proteinExistence type="predicted"/>
<reference evidence="1" key="2">
    <citation type="submission" date="2021-02" db="EMBL/GenBank/DDBJ databases">
        <authorList>
            <person name="Kimball J.A."/>
            <person name="Haas M.W."/>
            <person name="Macchietto M."/>
            <person name="Kono T."/>
            <person name="Duquette J."/>
            <person name="Shao M."/>
        </authorList>
    </citation>
    <scope>NUCLEOTIDE SEQUENCE</scope>
    <source>
        <tissue evidence="1">Fresh leaf tissue</tissue>
    </source>
</reference>
<dbReference type="AlphaFoldDB" id="A0A8J5WKD3"/>
<protein>
    <submittedName>
        <fullName evidence="1">Uncharacterized protein</fullName>
    </submittedName>
</protein>